<sequence>MPRVTAGEALVHPMLSLYDAAPNALEPMQCSYRAIPIPCGVMTKPTTCDALTSPSIYRRRGCTTVYQYVDQKVHPVG</sequence>
<proteinExistence type="predicted"/>
<organism evidence="1">
    <name type="scientific">Picea glauca</name>
    <name type="common">White spruce</name>
    <name type="synonym">Pinus glauca</name>
    <dbReference type="NCBI Taxonomy" id="3330"/>
    <lineage>
        <taxon>Eukaryota</taxon>
        <taxon>Viridiplantae</taxon>
        <taxon>Streptophyta</taxon>
        <taxon>Embryophyta</taxon>
        <taxon>Tracheophyta</taxon>
        <taxon>Spermatophyta</taxon>
        <taxon>Pinopsida</taxon>
        <taxon>Pinidae</taxon>
        <taxon>Conifers I</taxon>
        <taxon>Pinales</taxon>
        <taxon>Pinaceae</taxon>
        <taxon>Picea</taxon>
    </lineage>
</organism>
<name>A0A117NFS3_PICGL</name>
<reference evidence="1" key="1">
    <citation type="journal article" date="2015" name="Genome Biol. Evol.">
        <title>Organellar Genomes of White Spruce (Picea glauca): Assembly and Annotation.</title>
        <authorList>
            <person name="Jackman S.D."/>
            <person name="Warren R.L."/>
            <person name="Gibb E.A."/>
            <person name="Vandervalk B.P."/>
            <person name="Mohamadi H."/>
            <person name="Chu J."/>
            <person name="Raymond A."/>
            <person name="Pleasance S."/>
            <person name="Coope R."/>
            <person name="Wildung M.R."/>
            <person name="Ritland C.E."/>
            <person name="Bousquet J."/>
            <person name="Jones S.J."/>
            <person name="Bohlmann J."/>
            <person name="Birol I."/>
        </authorList>
    </citation>
    <scope>NUCLEOTIDE SEQUENCE [LARGE SCALE GENOMIC DNA]</scope>
    <source>
        <tissue evidence="1">Flushing bud</tissue>
    </source>
</reference>
<geneLocation type="mitochondrion" evidence="1"/>
<dbReference type="EMBL" id="LKAM01000017">
    <property type="protein sequence ID" value="KUM45620.1"/>
    <property type="molecule type" value="Genomic_DNA"/>
</dbReference>
<accession>A0A117NFS3</accession>
<protein>
    <submittedName>
        <fullName evidence="1">Uncharacterized protein</fullName>
    </submittedName>
</protein>
<dbReference type="AlphaFoldDB" id="A0A117NFS3"/>
<gene>
    <name evidence="1" type="ORF">ABT39_MTgene2456</name>
</gene>
<evidence type="ECO:0000313" key="1">
    <source>
        <dbReference type="EMBL" id="KUM45620.1"/>
    </source>
</evidence>
<keyword evidence="1" id="KW-0496">Mitochondrion</keyword>
<comment type="caution">
    <text evidence="1">The sequence shown here is derived from an EMBL/GenBank/DDBJ whole genome shotgun (WGS) entry which is preliminary data.</text>
</comment>